<name>A0A5D0MI40_9BACT</name>
<comment type="caution">
    <text evidence="1">The sequence shown here is derived from an EMBL/GenBank/DDBJ whole genome shotgun (WGS) entry which is preliminary data.</text>
</comment>
<dbReference type="Proteomes" id="UP000324143">
    <property type="component" value="Unassembled WGS sequence"/>
</dbReference>
<keyword evidence="2" id="KW-1185">Reference proteome</keyword>
<dbReference type="AlphaFoldDB" id="A0A5D0MI40"/>
<gene>
    <name evidence="1" type="ORF">FXF47_00915</name>
</gene>
<sequence>MEKEISIFKKIKDRIDKNKNLHDNLEIIASFLSGKYGIKIYFCEILGGRRWSYIAGSKDVMAPTKKIKINSILGLVIDNYEQLDKEEWNNIIKIIKELQ</sequence>
<proteinExistence type="predicted"/>
<accession>A0A5D0MI40</accession>
<dbReference type="EMBL" id="VSIX01000008">
    <property type="protein sequence ID" value="TYB32062.1"/>
    <property type="molecule type" value="Genomic_DNA"/>
</dbReference>
<protein>
    <submittedName>
        <fullName evidence="1">Uncharacterized protein</fullName>
    </submittedName>
</protein>
<evidence type="ECO:0000313" key="1">
    <source>
        <dbReference type="EMBL" id="TYB32062.1"/>
    </source>
</evidence>
<evidence type="ECO:0000313" key="2">
    <source>
        <dbReference type="Proteomes" id="UP000324143"/>
    </source>
</evidence>
<reference evidence="1" key="1">
    <citation type="submission" date="2019-08" db="EMBL/GenBank/DDBJ databases">
        <title>Genomic characterization of a novel candidate phylum (ARYD3) from a high temperature, high salinity tertiary oil reservoir in north central Oklahoma, USA.</title>
        <authorList>
            <person name="Youssef N.H."/>
            <person name="Yadav A."/>
            <person name="Elshahed M.S."/>
        </authorList>
    </citation>
    <scope>NUCLEOTIDE SEQUENCE [LARGE SCALE GENOMIC DNA]</scope>
    <source>
        <strain evidence="1">ARYD3</strain>
    </source>
</reference>
<organism evidence="1 2">
    <name type="scientific">Candidatus Mcinerneyibacterium aminivorans</name>
    <dbReference type="NCBI Taxonomy" id="2703815"/>
    <lineage>
        <taxon>Bacteria</taxon>
        <taxon>Candidatus Macinerneyibacteriota</taxon>
        <taxon>Candidatus Mcinerneyibacteria</taxon>
        <taxon>Candidatus Mcinerneyibacteriales</taxon>
        <taxon>Candidatus Mcinerneyibacteriaceae</taxon>
        <taxon>Candidatus Mcinerneyibacterium</taxon>
    </lineage>
</organism>